<sequence>MKRPIKLNRLVDEVTRSISVRSEVEGLIKVWPDLVGEKIAQHAHPVDLKDGLLVIEVDGSAWHHHLFLLKGEILRKIQVHFPRIGIREIRMVTRDG</sequence>
<gene>
    <name evidence="1" type="ORF">DRP53_00685</name>
</gene>
<evidence type="ECO:0008006" key="3">
    <source>
        <dbReference type="Google" id="ProtNLM"/>
    </source>
</evidence>
<dbReference type="PANTHER" id="PTHR36456">
    <property type="entry name" value="UPF0232 PROTEIN SCO3875"/>
    <property type="match status" value="1"/>
</dbReference>
<dbReference type="Pfam" id="PF05258">
    <property type="entry name" value="DciA"/>
    <property type="match status" value="1"/>
</dbReference>
<evidence type="ECO:0000313" key="1">
    <source>
        <dbReference type="EMBL" id="RKX71734.1"/>
    </source>
</evidence>
<dbReference type="AlphaFoldDB" id="A0A660SLR4"/>
<organism evidence="1 2">
    <name type="scientific">candidate division WOR-3 bacterium</name>
    <dbReference type="NCBI Taxonomy" id="2052148"/>
    <lineage>
        <taxon>Bacteria</taxon>
        <taxon>Bacteria division WOR-3</taxon>
    </lineage>
</organism>
<dbReference type="Proteomes" id="UP000268469">
    <property type="component" value="Unassembled WGS sequence"/>
</dbReference>
<protein>
    <recommendedName>
        <fullName evidence="3">DUF721 domain-containing protein</fullName>
    </recommendedName>
</protein>
<dbReference type="EMBL" id="QNBE01000003">
    <property type="protein sequence ID" value="RKX71734.1"/>
    <property type="molecule type" value="Genomic_DNA"/>
</dbReference>
<proteinExistence type="predicted"/>
<dbReference type="InterPro" id="IPR007922">
    <property type="entry name" value="DciA-like"/>
</dbReference>
<accession>A0A660SLR4</accession>
<reference evidence="1 2" key="1">
    <citation type="submission" date="2018-06" db="EMBL/GenBank/DDBJ databases">
        <title>Extensive metabolic versatility and redundancy in microbially diverse, dynamic hydrothermal sediments.</title>
        <authorList>
            <person name="Dombrowski N."/>
            <person name="Teske A."/>
            <person name="Baker B.J."/>
        </authorList>
    </citation>
    <scope>NUCLEOTIDE SEQUENCE [LARGE SCALE GENOMIC DNA]</scope>
    <source>
        <strain evidence="1">B36_G15</strain>
    </source>
</reference>
<comment type="caution">
    <text evidence="1">The sequence shown here is derived from an EMBL/GenBank/DDBJ whole genome shotgun (WGS) entry which is preliminary data.</text>
</comment>
<name>A0A660SLR4_UNCW3</name>
<dbReference type="PANTHER" id="PTHR36456:SF1">
    <property type="entry name" value="UPF0232 PROTEIN SCO3875"/>
    <property type="match status" value="1"/>
</dbReference>
<evidence type="ECO:0000313" key="2">
    <source>
        <dbReference type="Proteomes" id="UP000268469"/>
    </source>
</evidence>